<comment type="caution">
    <text evidence="4">The sequence shown here is derived from an EMBL/GenBank/DDBJ whole genome shotgun (WGS) entry which is preliminary data.</text>
</comment>
<dbReference type="InterPro" id="IPR050710">
    <property type="entry name" value="Band7/mec-2_domain"/>
</dbReference>
<feature type="transmembrane region" description="Helical" evidence="2">
    <location>
        <begin position="53"/>
        <end position="73"/>
    </location>
</feature>
<sequence length="392" mass="42832">MTQPDDIQLDERDAQLTQRRVPLELASEAFTTRGADGTTPIVIVPERLVRLQVGALALGGVLVAGAIIGAIVIGLNWTIGLALAIGVVVLLLGLYRSFYVAIPEGVNALLAIGGRYVRTLGSGPHVLPPWMIVTHLVTRREIPFDVLVVEAPTSDDVRVSVDALITFMIKDPQCFIYNISPDDFDRVFQAACQDALRKLVRQIEVAAVNDLVRRDLAELRAALNAYAERYGISVVTIAITYAQPPGGFLASQEARRLALVQQSEQAERQALALRLQADEAALTRQRIVAQVEQAREELQLELQRAEARRTVLALEAETEALRLEKLQERLQLFPEAAAWDWQGEQLDVARALAANTRAVVQFASADALARPLILHDATTPASTDQAVPPRAS</sequence>
<dbReference type="Gene3D" id="3.30.479.30">
    <property type="entry name" value="Band 7 domain"/>
    <property type="match status" value="1"/>
</dbReference>
<keyword evidence="5" id="KW-1185">Reference proteome</keyword>
<organism evidence="4 5">
    <name type="scientific">Candidatus Chloroploca mongolica</name>
    <dbReference type="NCBI Taxonomy" id="2528176"/>
    <lineage>
        <taxon>Bacteria</taxon>
        <taxon>Bacillati</taxon>
        <taxon>Chloroflexota</taxon>
        <taxon>Chloroflexia</taxon>
        <taxon>Chloroflexales</taxon>
        <taxon>Chloroflexineae</taxon>
        <taxon>Oscillochloridaceae</taxon>
        <taxon>Candidatus Chloroploca</taxon>
    </lineage>
</organism>
<feature type="domain" description="Band 7" evidence="3">
    <location>
        <begin position="97"/>
        <end position="256"/>
    </location>
</feature>
<proteinExistence type="predicted"/>
<protein>
    <recommendedName>
        <fullName evidence="3">Band 7 domain-containing protein</fullName>
    </recommendedName>
</protein>
<dbReference type="RefSeq" id="WP_135482002.1">
    <property type="nucleotide sequence ID" value="NZ_SIJK02000102.1"/>
</dbReference>
<reference evidence="4 5" key="1">
    <citation type="submission" date="2021-03" db="EMBL/GenBank/DDBJ databases">
        <authorList>
            <person name="Grouzdev D.S."/>
        </authorList>
    </citation>
    <scope>NUCLEOTIDE SEQUENCE [LARGE SCALE GENOMIC DNA]</scope>
    <source>
        <strain evidence="4 5">M50-1</strain>
    </source>
</reference>
<keyword evidence="1" id="KW-0175">Coiled coil</keyword>
<evidence type="ECO:0000256" key="1">
    <source>
        <dbReference type="SAM" id="Coils"/>
    </source>
</evidence>
<dbReference type="InterPro" id="IPR036013">
    <property type="entry name" value="Band_7/SPFH_dom_sf"/>
</dbReference>
<evidence type="ECO:0000256" key="2">
    <source>
        <dbReference type="SAM" id="Phobius"/>
    </source>
</evidence>
<feature type="coiled-coil region" evidence="1">
    <location>
        <begin position="209"/>
        <end position="324"/>
    </location>
</feature>
<accession>A0ABS4DHB2</accession>
<dbReference type="Pfam" id="PF01145">
    <property type="entry name" value="Band_7"/>
    <property type="match status" value="1"/>
</dbReference>
<feature type="transmembrane region" description="Helical" evidence="2">
    <location>
        <begin position="79"/>
        <end position="95"/>
    </location>
</feature>
<dbReference type="SMART" id="SM00244">
    <property type="entry name" value="PHB"/>
    <property type="match status" value="1"/>
</dbReference>
<keyword evidence="2" id="KW-1133">Transmembrane helix</keyword>
<dbReference type="SUPFAM" id="SSF117892">
    <property type="entry name" value="Band 7/SPFH domain"/>
    <property type="match status" value="1"/>
</dbReference>
<evidence type="ECO:0000313" key="5">
    <source>
        <dbReference type="Proteomes" id="UP001193081"/>
    </source>
</evidence>
<gene>
    <name evidence="4" type="ORF">EYB53_024230</name>
</gene>
<evidence type="ECO:0000313" key="4">
    <source>
        <dbReference type="EMBL" id="MBP1468841.1"/>
    </source>
</evidence>
<keyword evidence="2" id="KW-0472">Membrane</keyword>
<dbReference type="Proteomes" id="UP001193081">
    <property type="component" value="Unassembled WGS sequence"/>
</dbReference>
<dbReference type="PANTHER" id="PTHR43327">
    <property type="entry name" value="STOMATIN-LIKE PROTEIN 2, MITOCHONDRIAL"/>
    <property type="match status" value="1"/>
</dbReference>
<evidence type="ECO:0000259" key="3">
    <source>
        <dbReference type="SMART" id="SM00244"/>
    </source>
</evidence>
<dbReference type="PANTHER" id="PTHR43327:SF10">
    <property type="entry name" value="STOMATIN-LIKE PROTEIN 2, MITOCHONDRIAL"/>
    <property type="match status" value="1"/>
</dbReference>
<name>A0ABS4DHB2_9CHLR</name>
<keyword evidence="2" id="KW-0812">Transmembrane</keyword>
<dbReference type="InterPro" id="IPR001107">
    <property type="entry name" value="Band_7"/>
</dbReference>
<dbReference type="EMBL" id="SIJK02000102">
    <property type="protein sequence ID" value="MBP1468841.1"/>
    <property type="molecule type" value="Genomic_DNA"/>
</dbReference>